<comment type="caution">
    <text evidence="2">The sequence shown here is derived from an EMBL/GenBank/DDBJ whole genome shotgun (WGS) entry which is preliminary data.</text>
</comment>
<name>A0A836HFR0_9TRYP</name>
<gene>
    <name evidence="2" type="ORF">LSCM4_05993</name>
</gene>
<evidence type="ECO:0000256" key="1">
    <source>
        <dbReference type="SAM" id="MobiDB-lite"/>
    </source>
</evidence>
<sequence>MSAIHPVPQDTPQDRGGDLSDSHRWGYEHGRGGGRGECRGCAGDGRKHECRDLENCAVSVAK</sequence>
<accession>A0A836HFR0</accession>
<evidence type="ECO:0000313" key="3">
    <source>
        <dbReference type="Proteomes" id="UP000674143"/>
    </source>
</evidence>
<dbReference type="EMBL" id="JAFHLR010000011">
    <property type="protein sequence ID" value="KAG5485357.1"/>
    <property type="molecule type" value="Genomic_DNA"/>
</dbReference>
<feature type="region of interest" description="Disordered" evidence="1">
    <location>
        <begin position="1"/>
        <end position="31"/>
    </location>
</feature>
<dbReference type="KEGG" id="loi:92361854"/>
<proteinExistence type="predicted"/>
<keyword evidence="3" id="KW-1185">Reference proteome</keyword>
<evidence type="ECO:0000313" key="2">
    <source>
        <dbReference type="EMBL" id="KAG5485357.1"/>
    </source>
</evidence>
<dbReference type="GeneID" id="92361854"/>
<feature type="compositionally biased region" description="Basic and acidic residues" evidence="1">
    <location>
        <begin position="12"/>
        <end position="31"/>
    </location>
</feature>
<dbReference type="RefSeq" id="XP_067065094.1">
    <property type="nucleotide sequence ID" value="XM_067207920.1"/>
</dbReference>
<protein>
    <submittedName>
        <fullName evidence="2">Uncharacterized protein</fullName>
    </submittedName>
</protein>
<dbReference type="AlphaFoldDB" id="A0A836HFR0"/>
<dbReference type="Proteomes" id="UP000674143">
    <property type="component" value="Unassembled WGS sequence"/>
</dbReference>
<organism evidence="2 3">
    <name type="scientific">Leishmania orientalis</name>
    <dbReference type="NCBI Taxonomy" id="2249476"/>
    <lineage>
        <taxon>Eukaryota</taxon>
        <taxon>Discoba</taxon>
        <taxon>Euglenozoa</taxon>
        <taxon>Kinetoplastea</taxon>
        <taxon>Metakinetoplastina</taxon>
        <taxon>Trypanosomatida</taxon>
        <taxon>Trypanosomatidae</taxon>
        <taxon>Leishmaniinae</taxon>
        <taxon>Leishmania</taxon>
    </lineage>
</organism>
<reference evidence="3" key="1">
    <citation type="journal article" date="2021" name="Microbiol. Resour. Announc.">
        <title>LGAAP: Leishmaniinae Genome Assembly and Annotation Pipeline.</title>
        <authorList>
            <person name="Almutairi H."/>
            <person name="Urbaniak M.D."/>
            <person name="Bates M.D."/>
            <person name="Jariyapan N."/>
            <person name="Kwakye-Nuako G."/>
            <person name="Thomaz-Soccol V."/>
            <person name="Al-Salem W.S."/>
            <person name="Dillon R.J."/>
            <person name="Bates P.A."/>
            <person name="Gatherer D."/>
        </authorList>
    </citation>
    <scope>NUCLEOTIDE SEQUENCE [LARGE SCALE GENOMIC DNA]</scope>
</reference>
<reference evidence="3" key="2">
    <citation type="journal article" date="2021" name="Sci. Data">
        <title>Chromosome-scale genome sequencing, assembly and annotation of six genomes from subfamily Leishmaniinae.</title>
        <authorList>
            <person name="Almutairi H."/>
            <person name="Urbaniak M.D."/>
            <person name="Bates M.D."/>
            <person name="Jariyapan N."/>
            <person name="Kwakye-Nuako G."/>
            <person name="Thomaz Soccol V."/>
            <person name="Al-Salem W.S."/>
            <person name="Dillon R.J."/>
            <person name="Bates P.A."/>
            <person name="Gatherer D."/>
        </authorList>
    </citation>
    <scope>NUCLEOTIDE SEQUENCE [LARGE SCALE GENOMIC DNA]</scope>
</reference>